<dbReference type="AlphaFoldDB" id="A0A4Q7X0G1"/>
<dbReference type="SUPFAM" id="SSF46894">
    <property type="entry name" value="C-terminal effector domain of the bipartite response regulators"/>
    <property type="match status" value="1"/>
</dbReference>
<dbReference type="PROSITE" id="PS00622">
    <property type="entry name" value="HTH_LUXR_1"/>
    <property type="match status" value="1"/>
</dbReference>
<dbReference type="InterPro" id="IPR000792">
    <property type="entry name" value="Tscrpt_reg_LuxR_C"/>
</dbReference>
<dbReference type="EMBL" id="SHKR01000012">
    <property type="protein sequence ID" value="RZU16347.1"/>
    <property type="molecule type" value="Genomic_DNA"/>
</dbReference>
<dbReference type="PRINTS" id="PR00038">
    <property type="entry name" value="HTHLUXR"/>
</dbReference>
<organism evidence="4 5">
    <name type="scientific">Kribbella rubisoli</name>
    <dbReference type="NCBI Taxonomy" id="3075929"/>
    <lineage>
        <taxon>Bacteria</taxon>
        <taxon>Bacillati</taxon>
        <taxon>Actinomycetota</taxon>
        <taxon>Actinomycetes</taxon>
        <taxon>Propionibacteriales</taxon>
        <taxon>Kribbellaceae</taxon>
        <taxon>Kribbella</taxon>
    </lineage>
</organism>
<dbReference type="InterPro" id="IPR041664">
    <property type="entry name" value="AAA_16"/>
</dbReference>
<dbReference type="GO" id="GO:0006355">
    <property type="term" value="P:regulation of DNA-templated transcription"/>
    <property type="evidence" value="ECO:0007669"/>
    <property type="project" value="InterPro"/>
</dbReference>
<dbReference type="Gene3D" id="1.10.10.10">
    <property type="entry name" value="Winged helix-like DNA-binding domain superfamily/Winged helix DNA-binding domain"/>
    <property type="match status" value="1"/>
</dbReference>
<evidence type="ECO:0000313" key="5">
    <source>
        <dbReference type="Proteomes" id="UP000292027"/>
    </source>
</evidence>
<evidence type="ECO:0000256" key="2">
    <source>
        <dbReference type="ARBA" id="ARBA00022840"/>
    </source>
</evidence>
<evidence type="ECO:0000259" key="3">
    <source>
        <dbReference type="PROSITE" id="PS50043"/>
    </source>
</evidence>
<gene>
    <name evidence="4" type="ORF">EV645_3903</name>
</gene>
<dbReference type="InterPro" id="IPR027417">
    <property type="entry name" value="P-loop_NTPase"/>
</dbReference>
<dbReference type="PROSITE" id="PS50043">
    <property type="entry name" value="HTH_LUXR_2"/>
    <property type="match status" value="1"/>
</dbReference>
<keyword evidence="2" id="KW-0067">ATP-binding</keyword>
<dbReference type="GO" id="GO:0003677">
    <property type="term" value="F:DNA binding"/>
    <property type="evidence" value="ECO:0007669"/>
    <property type="project" value="InterPro"/>
</dbReference>
<dbReference type="CDD" id="cd06170">
    <property type="entry name" value="LuxR_C_like"/>
    <property type="match status" value="1"/>
</dbReference>
<dbReference type="GO" id="GO:0004016">
    <property type="term" value="F:adenylate cyclase activity"/>
    <property type="evidence" value="ECO:0007669"/>
    <property type="project" value="TreeGrafter"/>
</dbReference>
<accession>A0A4Q7X0G1</accession>
<dbReference type="GO" id="GO:0005524">
    <property type="term" value="F:ATP binding"/>
    <property type="evidence" value="ECO:0007669"/>
    <property type="project" value="UniProtKB-KW"/>
</dbReference>
<dbReference type="Gene3D" id="3.40.50.300">
    <property type="entry name" value="P-loop containing nucleotide triphosphate hydrolases"/>
    <property type="match status" value="1"/>
</dbReference>
<feature type="domain" description="HTH luxR-type" evidence="3">
    <location>
        <begin position="847"/>
        <end position="912"/>
    </location>
</feature>
<evidence type="ECO:0000256" key="1">
    <source>
        <dbReference type="ARBA" id="ARBA00022741"/>
    </source>
</evidence>
<evidence type="ECO:0000313" key="4">
    <source>
        <dbReference type="EMBL" id="RZU16347.1"/>
    </source>
</evidence>
<proteinExistence type="predicted"/>
<sequence>MPILRGRQSECRQLQRLVDAVRHGDSRALVISGEAGIGKSALLTYLEAEASGCSVVRVAGVQAEVELAYAGLHQLCSPLLDRLDRIPAPQRDALRTAFGLGSGPAPDRFLVGLALLSLMAAAAAERPLVCAVDDAQWLDRTSSESLAFVGRRLMAESVLLVFALRDSADVQSFAGLPQLVLPGLLPEDAKDLLAAAIPGPLDEGVRDRIVAETRGNPLALLELPRGLTYAELAGGFRLPEPQDLSDRIESSFQRRLDVLPSDTRRLLLLAAVDPTGEPALLYRAASWLGVKVDGHDLTGFDGLLEWGTRVIFCHPLARSAVYRAAPPEQRREAHRALAEATDPVRDADRRIWHLAHATQEPDEGLAAELEHSAERAQARGGLAAAAAFLERATQLTPGRTQQVWRALAAARFELQIGAPDSTHTMLSIAEEGDPDDLQRAHIDLLRAEAVFASSRGHEAPGLLLSAAHRLESLDTKLARDTYLDALSAAMFAGRLAVRTGVGVAEVAQAARRTPRSREPDHGDLLFDALVTRFSDGYTAAVPLSKRALRAFRSSDLTLEDGLRWSWLADAIAADLWDDESWDVLGGRHVRLARGAGALGELVLALNSRIVLELFAGHSGTAVALTDEASVVTETIGAGSMPYGALWLAAWQGREEALALIGAWAAEAAARGEGIGQTVAQAARALLLNGLRQFEGAMAEARLASESPQELAASNWGLTELIEAAVRTGHDKVAADAFARLSQMTSASGTEWAHGLEARSRALISDDDSAEPFYREAIERLGHTRVRAELARAGLLYGEWLRRRGRRQDAREQLRAAHEMFTEMGAEAFAERARHELTAVGEKLRRRVLPAAGQLTAREAQVARLARDGLSNPEIGARLFLSPRTVEYHLGNVFAKLGITSRHELDRLPSGVR</sequence>
<dbReference type="Pfam" id="PF13191">
    <property type="entry name" value="AAA_16"/>
    <property type="match status" value="1"/>
</dbReference>
<dbReference type="GO" id="GO:0005737">
    <property type="term" value="C:cytoplasm"/>
    <property type="evidence" value="ECO:0007669"/>
    <property type="project" value="TreeGrafter"/>
</dbReference>
<dbReference type="SMART" id="SM00421">
    <property type="entry name" value="HTH_LUXR"/>
    <property type="match status" value="1"/>
</dbReference>
<comment type="caution">
    <text evidence="4">The sequence shown here is derived from an EMBL/GenBank/DDBJ whole genome shotgun (WGS) entry which is preliminary data.</text>
</comment>
<dbReference type="InterPro" id="IPR016032">
    <property type="entry name" value="Sig_transdc_resp-reg_C-effctor"/>
</dbReference>
<name>A0A4Q7X0G1_9ACTN</name>
<dbReference type="InterPro" id="IPR036388">
    <property type="entry name" value="WH-like_DNA-bd_sf"/>
</dbReference>
<dbReference type="PANTHER" id="PTHR16305">
    <property type="entry name" value="TESTICULAR SOLUBLE ADENYLYL CYCLASE"/>
    <property type="match status" value="1"/>
</dbReference>
<dbReference type="SUPFAM" id="SSF52540">
    <property type="entry name" value="P-loop containing nucleoside triphosphate hydrolases"/>
    <property type="match status" value="1"/>
</dbReference>
<dbReference type="Proteomes" id="UP000292027">
    <property type="component" value="Unassembled WGS sequence"/>
</dbReference>
<dbReference type="PANTHER" id="PTHR16305:SF35">
    <property type="entry name" value="TRANSCRIPTIONAL ACTIVATOR DOMAIN"/>
    <property type="match status" value="1"/>
</dbReference>
<protein>
    <submittedName>
        <fullName evidence="4">Regulatory LuxR family protein</fullName>
    </submittedName>
</protein>
<reference evidence="4 5" key="1">
    <citation type="journal article" date="2015" name="Stand. Genomic Sci.">
        <title>Genomic Encyclopedia of Bacterial and Archaeal Type Strains, Phase III: the genomes of soil and plant-associated and newly described type strains.</title>
        <authorList>
            <person name="Whitman W.B."/>
            <person name="Woyke T."/>
            <person name="Klenk H.P."/>
            <person name="Zhou Y."/>
            <person name="Lilburn T.G."/>
            <person name="Beck B.J."/>
            <person name="De Vos P."/>
            <person name="Vandamme P."/>
            <person name="Eisen J.A."/>
            <person name="Garrity G."/>
            <person name="Hugenholtz P."/>
            <person name="Kyrpides N.C."/>
        </authorList>
    </citation>
    <scope>NUCLEOTIDE SEQUENCE [LARGE SCALE GENOMIC DNA]</scope>
    <source>
        <strain evidence="4 5">VKM Ac-2540</strain>
    </source>
</reference>
<dbReference type="Pfam" id="PF00196">
    <property type="entry name" value="GerE"/>
    <property type="match status" value="1"/>
</dbReference>
<keyword evidence="5" id="KW-1185">Reference proteome</keyword>
<keyword evidence="1" id="KW-0547">Nucleotide-binding</keyword>